<dbReference type="InterPro" id="IPR017884">
    <property type="entry name" value="SANT_dom"/>
</dbReference>
<dbReference type="Pfam" id="PF00249">
    <property type="entry name" value="Myb_DNA-binding"/>
    <property type="match status" value="1"/>
</dbReference>
<evidence type="ECO:0000259" key="6">
    <source>
        <dbReference type="PROSITE" id="PS51293"/>
    </source>
</evidence>
<dbReference type="GO" id="GO:0003677">
    <property type="term" value="F:DNA binding"/>
    <property type="evidence" value="ECO:0007669"/>
    <property type="project" value="UniProtKB-KW"/>
</dbReference>
<dbReference type="VEuPathDB" id="FungiDB:PYU1_G006442"/>
<organism evidence="8 9">
    <name type="scientific">Globisporangium ultimum (strain ATCC 200006 / CBS 805.95 / DAOM BR144)</name>
    <name type="common">Pythium ultimum</name>
    <dbReference type="NCBI Taxonomy" id="431595"/>
    <lineage>
        <taxon>Eukaryota</taxon>
        <taxon>Sar</taxon>
        <taxon>Stramenopiles</taxon>
        <taxon>Oomycota</taxon>
        <taxon>Peronosporomycetes</taxon>
        <taxon>Pythiales</taxon>
        <taxon>Pythiaceae</taxon>
        <taxon>Globisporangium</taxon>
    </lineage>
</organism>
<dbReference type="PROSITE" id="PS51294">
    <property type="entry name" value="HTH_MYB"/>
    <property type="match status" value="1"/>
</dbReference>
<dbReference type="InParanoid" id="K3WNB2"/>
<dbReference type="SUPFAM" id="SSF46689">
    <property type="entry name" value="Homeodomain-like"/>
    <property type="match status" value="1"/>
</dbReference>
<dbReference type="eggNOG" id="KOG0724">
    <property type="taxonomic scope" value="Eukaryota"/>
</dbReference>
<dbReference type="InterPro" id="IPR009057">
    <property type="entry name" value="Homeodomain-like_sf"/>
</dbReference>
<feature type="domain" description="Myb-like" evidence="5">
    <location>
        <begin position="1"/>
        <end position="50"/>
    </location>
</feature>
<dbReference type="InterPro" id="IPR001005">
    <property type="entry name" value="SANT/Myb"/>
</dbReference>
<feature type="domain" description="SANT" evidence="6">
    <location>
        <begin position="2"/>
        <end position="54"/>
    </location>
</feature>
<dbReference type="NCBIfam" id="TIGR01557">
    <property type="entry name" value="myb_SHAQKYF"/>
    <property type="match status" value="1"/>
</dbReference>
<keyword evidence="2" id="KW-0238">DNA-binding</keyword>
<evidence type="ECO:0000256" key="1">
    <source>
        <dbReference type="ARBA" id="ARBA00023015"/>
    </source>
</evidence>
<protein>
    <submittedName>
        <fullName evidence="8">Uncharacterized protein</fullName>
    </submittedName>
</protein>
<reference evidence="8" key="3">
    <citation type="submission" date="2015-02" db="UniProtKB">
        <authorList>
            <consortium name="EnsemblProtists"/>
        </authorList>
    </citation>
    <scope>IDENTIFICATION</scope>
    <source>
        <strain evidence="8">DAOM BR144</strain>
    </source>
</reference>
<feature type="domain" description="HTH myb-type" evidence="7">
    <location>
        <begin position="1"/>
        <end position="54"/>
    </location>
</feature>
<evidence type="ECO:0000259" key="7">
    <source>
        <dbReference type="PROSITE" id="PS51294"/>
    </source>
</evidence>
<dbReference type="PROSITE" id="PS51293">
    <property type="entry name" value="SANT"/>
    <property type="match status" value="1"/>
</dbReference>
<evidence type="ECO:0000256" key="4">
    <source>
        <dbReference type="ARBA" id="ARBA00023242"/>
    </source>
</evidence>
<keyword evidence="4" id="KW-0539">Nucleus</keyword>
<evidence type="ECO:0000256" key="2">
    <source>
        <dbReference type="ARBA" id="ARBA00023125"/>
    </source>
</evidence>
<dbReference type="PROSITE" id="PS50090">
    <property type="entry name" value="MYB_LIKE"/>
    <property type="match status" value="1"/>
</dbReference>
<dbReference type="InterPro" id="IPR006447">
    <property type="entry name" value="Myb_dom_plants"/>
</dbReference>
<reference evidence="9" key="2">
    <citation type="submission" date="2010-04" db="EMBL/GenBank/DDBJ databases">
        <authorList>
            <person name="Buell R."/>
            <person name="Hamilton J."/>
            <person name="Hostetler J."/>
        </authorList>
    </citation>
    <scope>NUCLEOTIDE SEQUENCE [LARGE SCALE GENOMIC DNA]</scope>
    <source>
        <strain evidence="9">DAOM:BR144</strain>
    </source>
</reference>
<evidence type="ECO:0000259" key="5">
    <source>
        <dbReference type="PROSITE" id="PS50090"/>
    </source>
</evidence>
<dbReference type="InterPro" id="IPR017930">
    <property type="entry name" value="Myb_dom"/>
</dbReference>
<dbReference type="CDD" id="cd00167">
    <property type="entry name" value="SANT"/>
    <property type="match status" value="1"/>
</dbReference>
<dbReference type="PANTHER" id="PTHR12802:SF155">
    <property type="entry name" value="DEUBIQUITINASE MYSM1"/>
    <property type="match status" value="1"/>
</dbReference>
<evidence type="ECO:0000313" key="8">
    <source>
        <dbReference type="EnsemblProtists" id="PYU1_T006454"/>
    </source>
</evidence>
<accession>K3WNB2</accession>
<dbReference type="EMBL" id="GL376604">
    <property type="status" value="NOT_ANNOTATED_CDS"/>
    <property type="molecule type" value="Genomic_DNA"/>
</dbReference>
<evidence type="ECO:0000313" key="9">
    <source>
        <dbReference type="Proteomes" id="UP000019132"/>
    </source>
</evidence>
<dbReference type="Proteomes" id="UP000019132">
    <property type="component" value="Unassembled WGS sequence"/>
</dbReference>
<name>K3WNB2_GLOUD</name>
<dbReference type="HOGENOM" id="CLU_080595_0_0_1"/>
<dbReference type="Gene3D" id="1.10.10.60">
    <property type="entry name" value="Homeodomain-like"/>
    <property type="match status" value="1"/>
</dbReference>
<reference evidence="9" key="1">
    <citation type="journal article" date="2010" name="Genome Biol.">
        <title>Genome sequence of the necrotrophic plant pathogen Pythium ultimum reveals original pathogenicity mechanisms and effector repertoire.</title>
        <authorList>
            <person name="Levesque C.A."/>
            <person name="Brouwer H."/>
            <person name="Cano L."/>
            <person name="Hamilton J.P."/>
            <person name="Holt C."/>
            <person name="Huitema E."/>
            <person name="Raffaele S."/>
            <person name="Robideau G.P."/>
            <person name="Thines M."/>
            <person name="Win J."/>
            <person name="Zerillo M.M."/>
            <person name="Beakes G.W."/>
            <person name="Boore J.L."/>
            <person name="Busam D."/>
            <person name="Dumas B."/>
            <person name="Ferriera S."/>
            <person name="Fuerstenberg S.I."/>
            <person name="Gachon C.M."/>
            <person name="Gaulin E."/>
            <person name="Govers F."/>
            <person name="Grenville-Briggs L."/>
            <person name="Horner N."/>
            <person name="Hostetler J."/>
            <person name="Jiang R.H."/>
            <person name="Johnson J."/>
            <person name="Krajaejun T."/>
            <person name="Lin H."/>
            <person name="Meijer H.J."/>
            <person name="Moore B."/>
            <person name="Morris P."/>
            <person name="Phuntmart V."/>
            <person name="Puiu D."/>
            <person name="Shetty J."/>
            <person name="Stajich J.E."/>
            <person name="Tripathy S."/>
            <person name="Wawra S."/>
            <person name="van West P."/>
            <person name="Whitty B.R."/>
            <person name="Coutinho P.M."/>
            <person name="Henrissat B."/>
            <person name="Martin F."/>
            <person name="Thomas P.D."/>
            <person name="Tyler B.M."/>
            <person name="De Vries R.P."/>
            <person name="Kamoun S."/>
            <person name="Yandell M."/>
            <person name="Tisserat N."/>
            <person name="Buell C.R."/>
        </authorList>
    </citation>
    <scope>NUCLEOTIDE SEQUENCE</scope>
    <source>
        <strain evidence="9">DAOM:BR144</strain>
    </source>
</reference>
<sequence length="215" mass="24919">MSGEGVWSQEEHDLFLEALQLYPQGPWKSITEHVGTRSVRQVQTHAQKYHEKVARRLRGLRKERKRLLRPEHRIDDEMMDLCREVENGRLSVASSASSSTSGTPHTSSIWCHHERSSEAGNECSHSWHSHSSHSGFQEYEYLHPQRQHNGGQGRPGHPFDCTHVAEEFAGTDSTVSPRRHGDMPSFSDCMDFLIDFFGSRQINDTTWYRQHQRRR</sequence>
<evidence type="ECO:0000256" key="3">
    <source>
        <dbReference type="ARBA" id="ARBA00023163"/>
    </source>
</evidence>
<dbReference type="PANTHER" id="PTHR12802">
    <property type="entry name" value="SWI/SNF COMPLEX-RELATED"/>
    <property type="match status" value="1"/>
</dbReference>
<proteinExistence type="predicted"/>
<dbReference type="SMART" id="SM00717">
    <property type="entry name" value="SANT"/>
    <property type="match status" value="1"/>
</dbReference>
<keyword evidence="3" id="KW-0804">Transcription</keyword>
<keyword evidence="1" id="KW-0805">Transcription regulation</keyword>
<dbReference type="EnsemblProtists" id="PYU1_T006454">
    <property type="protein sequence ID" value="PYU1_T006454"/>
    <property type="gene ID" value="PYU1_G006442"/>
</dbReference>
<dbReference type="AlphaFoldDB" id="K3WNB2"/>
<keyword evidence="9" id="KW-1185">Reference proteome</keyword>
<dbReference type="STRING" id="431595.K3WNB2"/>